<dbReference type="HOGENOM" id="CLU_1900090_0_0_1"/>
<proteinExistence type="predicted"/>
<reference evidence="1" key="2">
    <citation type="submission" date="2011-02" db="EMBL/GenBank/DDBJ databases">
        <authorList>
            <person name="MacLean D."/>
        </authorList>
    </citation>
    <scope>NUCLEOTIDE SEQUENCE</scope>
</reference>
<reference evidence="1" key="1">
    <citation type="journal article" date="2011" name="PLoS Biol.">
        <title>Gene gain and loss during evolution of obligate parasitism in the white rust pathogen of Arabidopsis thaliana.</title>
        <authorList>
            <person name="Kemen E."/>
            <person name="Gardiner A."/>
            <person name="Schultz-Larsen T."/>
            <person name="Kemen A.C."/>
            <person name="Balmuth A.L."/>
            <person name="Robert-Seilaniantz A."/>
            <person name="Bailey K."/>
            <person name="Holub E."/>
            <person name="Studholme D.J."/>
            <person name="Maclean D."/>
            <person name="Jones J.D."/>
        </authorList>
    </citation>
    <scope>NUCLEOTIDE SEQUENCE</scope>
</reference>
<accession>F0W7W8</accession>
<organism evidence="1">
    <name type="scientific">Albugo laibachii Nc14</name>
    <dbReference type="NCBI Taxonomy" id="890382"/>
    <lineage>
        <taxon>Eukaryota</taxon>
        <taxon>Sar</taxon>
        <taxon>Stramenopiles</taxon>
        <taxon>Oomycota</taxon>
        <taxon>Peronosporomycetes</taxon>
        <taxon>Albuginales</taxon>
        <taxon>Albuginaceae</taxon>
        <taxon>Albugo</taxon>
    </lineage>
</organism>
<evidence type="ECO:0000313" key="1">
    <source>
        <dbReference type="EMBL" id="CCA17221.1"/>
    </source>
</evidence>
<gene>
    <name evidence="1" type="primary">AlNc14C32G2918</name>
    <name evidence="2" type="synonym">AlNc14C203G8746</name>
    <name evidence="1" type="ORF">ALNC14_033640</name>
    <name evidence="2" type="ORF">ALNC14_098400</name>
</gene>
<protein>
    <submittedName>
        <fullName evidence="2">AlNc14C203G8746 protein</fullName>
    </submittedName>
    <submittedName>
        <fullName evidence="1">AlNc14C32G2918 protein</fullName>
    </submittedName>
</protein>
<name>F0W7W8_9STRA</name>
<dbReference type="EMBL" id="FR824248">
    <property type="protein sequence ID" value="CCA23696.1"/>
    <property type="molecule type" value="Genomic_DNA"/>
</dbReference>
<sequence>MLTTVSKYSICALALYQLQTGAMSTDTSISLFFNVPTLWASSQALSISLPSEVRSYAFEVKALVAQWKRYLFDARPLSGSQFGKSKKSVTSRINCCIYRSIADNHRGMGIRSARADLSRLVENGFAFSSHQKED</sequence>
<evidence type="ECO:0000313" key="2">
    <source>
        <dbReference type="EMBL" id="CCA23696.1"/>
    </source>
</evidence>
<dbReference type="EMBL" id="FR824077">
    <property type="protein sequence ID" value="CCA17221.1"/>
    <property type="molecule type" value="Genomic_DNA"/>
</dbReference>
<dbReference type="AlphaFoldDB" id="F0W7W8"/>